<name>A0AAV7RJZ5_PLEWA</name>
<evidence type="ECO:0000256" key="1">
    <source>
        <dbReference type="SAM" id="MobiDB-lite"/>
    </source>
</evidence>
<protein>
    <submittedName>
        <fullName evidence="2">Uncharacterized protein</fullName>
    </submittedName>
</protein>
<dbReference type="AlphaFoldDB" id="A0AAV7RJZ5"/>
<gene>
    <name evidence="2" type="ORF">NDU88_004716</name>
</gene>
<organism evidence="2 3">
    <name type="scientific">Pleurodeles waltl</name>
    <name type="common">Iberian ribbed newt</name>
    <dbReference type="NCBI Taxonomy" id="8319"/>
    <lineage>
        <taxon>Eukaryota</taxon>
        <taxon>Metazoa</taxon>
        <taxon>Chordata</taxon>
        <taxon>Craniata</taxon>
        <taxon>Vertebrata</taxon>
        <taxon>Euteleostomi</taxon>
        <taxon>Amphibia</taxon>
        <taxon>Batrachia</taxon>
        <taxon>Caudata</taxon>
        <taxon>Salamandroidea</taxon>
        <taxon>Salamandridae</taxon>
        <taxon>Pleurodelinae</taxon>
        <taxon>Pleurodeles</taxon>
    </lineage>
</organism>
<accession>A0AAV7RJZ5</accession>
<dbReference type="EMBL" id="JANPWB010000009">
    <property type="protein sequence ID" value="KAJ1151937.1"/>
    <property type="molecule type" value="Genomic_DNA"/>
</dbReference>
<evidence type="ECO:0000313" key="3">
    <source>
        <dbReference type="Proteomes" id="UP001066276"/>
    </source>
</evidence>
<reference evidence="2" key="1">
    <citation type="journal article" date="2022" name="bioRxiv">
        <title>Sequencing and chromosome-scale assembly of the giantPleurodeles waltlgenome.</title>
        <authorList>
            <person name="Brown T."/>
            <person name="Elewa A."/>
            <person name="Iarovenko S."/>
            <person name="Subramanian E."/>
            <person name="Araus A.J."/>
            <person name="Petzold A."/>
            <person name="Susuki M."/>
            <person name="Suzuki K.-i.T."/>
            <person name="Hayashi T."/>
            <person name="Toyoda A."/>
            <person name="Oliveira C."/>
            <person name="Osipova E."/>
            <person name="Leigh N.D."/>
            <person name="Simon A."/>
            <person name="Yun M.H."/>
        </authorList>
    </citation>
    <scope>NUCLEOTIDE SEQUENCE</scope>
    <source>
        <strain evidence="2">20211129_DDA</strain>
        <tissue evidence="2">Liver</tissue>
    </source>
</reference>
<feature type="region of interest" description="Disordered" evidence="1">
    <location>
        <begin position="39"/>
        <end position="72"/>
    </location>
</feature>
<dbReference type="Proteomes" id="UP001066276">
    <property type="component" value="Chromosome 5"/>
</dbReference>
<feature type="compositionally biased region" description="Basic residues" evidence="1">
    <location>
        <begin position="56"/>
        <end position="66"/>
    </location>
</feature>
<sequence length="72" mass="7760">MRALRRSGRGRERAHIAYPTIVAGPGRPRGWLAHAHSILSGAGLPPGPGRSPLGPRLKRRQRRRLGPSRAGA</sequence>
<proteinExistence type="predicted"/>
<comment type="caution">
    <text evidence="2">The sequence shown here is derived from an EMBL/GenBank/DDBJ whole genome shotgun (WGS) entry which is preliminary data.</text>
</comment>
<keyword evidence="3" id="KW-1185">Reference proteome</keyword>
<evidence type="ECO:0000313" key="2">
    <source>
        <dbReference type="EMBL" id="KAJ1151937.1"/>
    </source>
</evidence>